<organism evidence="2 3">
    <name type="scientific">Methylogaea oryzae</name>
    <dbReference type="NCBI Taxonomy" id="1295382"/>
    <lineage>
        <taxon>Bacteria</taxon>
        <taxon>Pseudomonadati</taxon>
        <taxon>Pseudomonadota</taxon>
        <taxon>Gammaproteobacteria</taxon>
        <taxon>Methylococcales</taxon>
        <taxon>Methylococcaceae</taxon>
        <taxon>Methylogaea</taxon>
    </lineage>
</organism>
<dbReference type="Proteomes" id="UP000824988">
    <property type="component" value="Chromosome"/>
</dbReference>
<accession>A0A8D4VPQ6</accession>
<gene>
    <name evidence="2" type="ORF">MoryE10_10050</name>
</gene>
<dbReference type="AlphaFoldDB" id="A0A8D4VPQ6"/>
<reference evidence="2" key="1">
    <citation type="submission" date="2019-06" db="EMBL/GenBank/DDBJ databases">
        <title>Complete genome sequence of Methylogaea oryzae strain JCM16910.</title>
        <authorList>
            <person name="Asakawa S."/>
        </authorList>
    </citation>
    <scope>NUCLEOTIDE SEQUENCE</scope>
    <source>
        <strain evidence="2">E10</strain>
    </source>
</reference>
<feature type="transmembrane region" description="Helical" evidence="1">
    <location>
        <begin position="29"/>
        <end position="48"/>
    </location>
</feature>
<proteinExistence type="predicted"/>
<dbReference type="EMBL" id="AP019782">
    <property type="protein sequence ID" value="BBL70399.1"/>
    <property type="molecule type" value="Genomic_DNA"/>
</dbReference>
<name>A0A8D4VPQ6_9GAMM</name>
<keyword evidence="3" id="KW-1185">Reference proteome</keyword>
<evidence type="ECO:0000313" key="2">
    <source>
        <dbReference type="EMBL" id="BBL70399.1"/>
    </source>
</evidence>
<protein>
    <submittedName>
        <fullName evidence="2">Uncharacterized protein</fullName>
    </submittedName>
</protein>
<sequence length="65" mass="7190">MHIFYLLVFGPLLLLLAAAALFSVMVVGAVILEFPLLILPAAALLWLAKNTSRRSQEKHVPCEQM</sequence>
<dbReference type="KEGG" id="moz:MoryE10_10050"/>
<keyword evidence="1" id="KW-1133">Transmembrane helix</keyword>
<keyword evidence="1" id="KW-0812">Transmembrane</keyword>
<evidence type="ECO:0000313" key="3">
    <source>
        <dbReference type="Proteomes" id="UP000824988"/>
    </source>
</evidence>
<evidence type="ECO:0000256" key="1">
    <source>
        <dbReference type="SAM" id="Phobius"/>
    </source>
</evidence>
<dbReference type="RefSeq" id="WP_054772989.1">
    <property type="nucleotide sequence ID" value="NZ_AP019782.1"/>
</dbReference>
<keyword evidence="1" id="KW-0472">Membrane</keyword>